<keyword evidence="8" id="KW-0408">Iron</keyword>
<evidence type="ECO:0000256" key="4">
    <source>
        <dbReference type="ARBA" id="ARBA00022630"/>
    </source>
</evidence>
<keyword evidence="9" id="KW-0411">Iron-sulfur</keyword>
<keyword evidence="4" id="KW-0285">Flavoprotein</keyword>
<dbReference type="GO" id="GO:0010181">
    <property type="term" value="F:FMN binding"/>
    <property type="evidence" value="ECO:0007669"/>
    <property type="project" value="InterPro"/>
</dbReference>
<dbReference type="PRINTS" id="PR00411">
    <property type="entry name" value="PNDRDTASEI"/>
</dbReference>
<comment type="cofactor">
    <cofactor evidence="2">
        <name>[4Fe-4S] cluster</name>
        <dbReference type="ChEBI" id="CHEBI:49883"/>
    </cofactor>
</comment>
<dbReference type="Gene3D" id="3.20.20.70">
    <property type="entry name" value="Aldolase class I"/>
    <property type="match status" value="1"/>
</dbReference>
<dbReference type="PRINTS" id="PR00368">
    <property type="entry name" value="FADPNR"/>
</dbReference>
<keyword evidence="12" id="KW-0808">Transferase</keyword>
<dbReference type="InterPro" id="IPR023753">
    <property type="entry name" value="FAD/NAD-binding_dom"/>
</dbReference>
<dbReference type="GO" id="GO:0008168">
    <property type="term" value="F:methyltransferase activity"/>
    <property type="evidence" value="ECO:0007669"/>
    <property type="project" value="UniProtKB-KW"/>
</dbReference>
<dbReference type="SUPFAM" id="SSF51395">
    <property type="entry name" value="FMN-linked oxidoreductases"/>
    <property type="match status" value="1"/>
</dbReference>
<keyword evidence="6" id="KW-0479">Metal-binding</keyword>
<evidence type="ECO:0000256" key="2">
    <source>
        <dbReference type="ARBA" id="ARBA00001966"/>
    </source>
</evidence>
<evidence type="ECO:0000256" key="6">
    <source>
        <dbReference type="ARBA" id="ARBA00022723"/>
    </source>
</evidence>
<dbReference type="Pfam" id="PF00724">
    <property type="entry name" value="Oxidored_FMN"/>
    <property type="match status" value="1"/>
</dbReference>
<dbReference type="PANTHER" id="PTHR42917">
    <property type="entry name" value="2,4-DIENOYL-COA REDUCTASE"/>
    <property type="match status" value="1"/>
</dbReference>
<sequence>MNPENDPLLQPFQLKHLRLKNRMMITSHEPAYPEDGMPKAKYRAYHVERAKAGIALTMTAGSATVSRDSPPVFNNILAYKDEVVPYLKDMVDACHEHGTAVMIQLTHLGRRTGWNKGDWLPALSPSHEREAAHRAFPKKMEDWDIARIKGDYVAAAQRMQAAGMDGLEIQAYGHLMDQFWSPLTNHLDAPYGGSMDNRLRFTFEVLADIRKAVGPDFILGVRYTGDEDLPGGFGPQEGLEISKRLKDSGLIDFLNVVRGHIDTDAGLTDLIPVQGMRSSPHLEFAGAIRAATGFPTFHAAKIQDVTTARFAIESGKLDMVGMTRAHMADPHIVHKMIQGREDTIRPCVGANFCLDRIYQGGEAYCLHNPATGRELTMPHSIPRALLKRKVVVVGAGPAGVEAARVASARGHEVVVLEAANKPGGQIRLTVQSPRRREMIGIIDWRVARCEEAGVQFHYNTLADRERVLAERPDVVIIATGGLPHTEILSSGNELVDSTWDIISGAIKPGKNVLLFDDAGDHAALQAADVVAASGAHLEVMTPDRSFAPEVMAMNLVPYMRSLQKLDVTFTVTYRLSHVERTPDGLLAHVGSDYGGVHQTRLVDQVIINHGTRPLDDLYLDLKADALNTGAVDYDALLAGKPQPHSGDVGQGYQLFRIGDAVSARNTHAAIYDALRLVKDL</sequence>
<dbReference type="GO" id="GO:0033543">
    <property type="term" value="P:fatty acid beta-oxidation, unsaturated, even number, reductase/isomerase pathway"/>
    <property type="evidence" value="ECO:0007669"/>
    <property type="project" value="TreeGrafter"/>
</dbReference>
<dbReference type="OrthoDB" id="8985337at2"/>
<proteinExistence type="inferred from homology"/>
<dbReference type="Proteomes" id="UP000260665">
    <property type="component" value="Unassembled WGS sequence"/>
</dbReference>
<dbReference type="GO" id="GO:0046872">
    <property type="term" value="F:metal ion binding"/>
    <property type="evidence" value="ECO:0007669"/>
    <property type="project" value="UniProtKB-KW"/>
</dbReference>
<dbReference type="RefSeq" id="WP_117175286.1">
    <property type="nucleotide sequence ID" value="NZ_QFZK01000003.1"/>
</dbReference>
<dbReference type="InterPro" id="IPR013785">
    <property type="entry name" value="Aldolase_TIM"/>
</dbReference>
<evidence type="ECO:0000256" key="9">
    <source>
        <dbReference type="ARBA" id="ARBA00023014"/>
    </source>
</evidence>
<gene>
    <name evidence="12" type="ORF">DIC66_06550</name>
</gene>
<evidence type="ECO:0000313" key="13">
    <source>
        <dbReference type="Proteomes" id="UP000260665"/>
    </source>
</evidence>
<dbReference type="Pfam" id="PF07992">
    <property type="entry name" value="Pyr_redox_2"/>
    <property type="match status" value="1"/>
</dbReference>
<accession>A0A3E1RDT0</accession>
<comment type="caution">
    <text evidence="12">The sequence shown here is derived from an EMBL/GenBank/DDBJ whole genome shotgun (WGS) entry which is preliminary data.</text>
</comment>
<keyword evidence="13" id="KW-1185">Reference proteome</keyword>
<reference evidence="12 13" key="1">
    <citation type="submission" date="2018-05" db="EMBL/GenBank/DDBJ databases">
        <title>Rhodoferax soyangensis sp.nov., isolated from an oligotrophic freshwater lake.</title>
        <authorList>
            <person name="Park M."/>
        </authorList>
    </citation>
    <scope>NUCLEOTIDE SEQUENCE [LARGE SCALE GENOMIC DNA]</scope>
    <source>
        <strain evidence="12 13">IMCC26218</strain>
    </source>
</reference>
<protein>
    <submittedName>
        <fullName evidence="12">N-methylproline demethylase</fullName>
    </submittedName>
</protein>
<dbReference type="GO" id="GO:0032259">
    <property type="term" value="P:methylation"/>
    <property type="evidence" value="ECO:0007669"/>
    <property type="project" value="UniProtKB-KW"/>
</dbReference>
<dbReference type="PANTHER" id="PTHR42917:SF2">
    <property type="entry name" value="2,4-DIENOYL-COA REDUCTASE [(2E)-ENOYL-COA-PRODUCING]"/>
    <property type="match status" value="1"/>
</dbReference>
<dbReference type="GO" id="GO:0008670">
    <property type="term" value="F:2,4-dienoyl-CoA reductase (NADPH) activity"/>
    <property type="evidence" value="ECO:0007669"/>
    <property type="project" value="TreeGrafter"/>
</dbReference>
<feature type="domain" description="FAD/NAD(P)-binding" evidence="11">
    <location>
        <begin position="389"/>
        <end position="535"/>
    </location>
</feature>
<evidence type="ECO:0000256" key="3">
    <source>
        <dbReference type="ARBA" id="ARBA00011048"/>
    </source>
</evidence>
<comment type="cofactor">
    <cofactor evidence="1">
        <name>FMN</name>
        <dbReference type="ChEBI" id="CHEBI:58210"/>
    </cofactor>
</comment>
<name>A0A3E1RDT0_9BURK</name>
<dbReference type="InterPro" id="IPR001155">
    <property type="entry name" value="OxRdtase_FMN_N"/>
</dbReference>
<dbReference type="EMBL" id="QFZK01000003">
    <property type="protein sequence ID" value="RFO97527.1"/>
    <property type="molecule type" value="Genomic_DNA"/>
</dbReference>
<evidence type="ECO:0000259" key="10">
    <source>
        <dbReference type="Pfam" id="PF00724"/>
    </source>
</evidence>
<keyword evidence="5" id="KW-0288">FMN</keyword>
<feature type="domain" description="NADH:flavin oxidoreductase/NADH oxidase N-terminal" evidence="10">
    <location>
        <begin position="8"/>
        <end position="342"/>
    </location>
</feature>
<dbReference type="CDD" id="cd04734">
    <property type="entry name" value="OYE_like_3_FMN"/>
    <property type="match status" value="1"/>
</dbReference>
<evidence type="ECO:0000256" key="1">
    <source>
        <dbReference type="ARBA" id="ARBA00001917"/>
    </source>
</evidence>
<comment type="similarity">
    <text evidence="3">In the N-terminal section; belongs to the NADH:flavin oxidoreductase/NADH oxidase family.</text>
</comment>
<evidence type="ECO:0000259" key="11">
    <source>
        <dbReference type="Pfam" id="PF07992"/>
    </source>
</evidence>
<dbReference type="AlphaFoldDB" id="A0A3E1RDT0"/>
<dbReference type="InterPro" id="IPR051793">
    <property type="entry name" value="NADH:flavin_oxidoreductase"/>
</dbReference>
<keyword evidence="12" id="KW-0489">Methyltransferase</keyword>
<evidence type="ECO:0000256" key="7">
    <source>
        <dbReference type="ARBA" id="ARBA00023002"/>
    </source>
</evidence>
<evidence type="ECO:0000256" key="5">
    <source>
        <dbReference type="ARBA" id="ARBA00022643"/>
    </source>
</evidence>
<evidence type="ECO:0000313" key="12">
    <source>
        <dbReference type="EMBL" id="RFO97527.1"/>
    </source>
</evidence>
<dbReference type="InterPro" id="IPR036188">
    <property type="entry name" value="FAD/NAD-bd_sf"/>
</dbReference>
<dbReference type="Gene3D" id="3.40.50.720">
    <property type="entry name" value="NAD(P)-binding Rossmann-like Domain"/>
    <property type="match status" value="1"/>
</dbReference>
<keyword evidence="7" id="KW-0560">Oxidoreductase</keyword>
<dbReference type="GO" id="GO:0051536">
    <property type="term" value="F:iron-sulfur cluster binding"/>
    <property type="evidence" value="ECO:0007669"/>
    <property type="project" value="UniProtKB-KW"/>
</dbReference>
<organism evidence="12 13">
    <name type="scientific">Rhodoferax lacus</name>
    <dbReference type="NCBI Taxonomy" id="2184758"/>
    <lineage>
        <taxon>Bacteria</taxon>
        <taxon>Pseudomonadati</taxon>
        <taxon>Pseudomonadota</taxon>
        <taxon>Betaproteobacteria</taxon>
        <taxon>Burkholderiales</taxon>
        <taxon>Comamonadaceae</taxon>
        <taxon>Rhodoferax</taxon>
    </lineage>
</organism>
<dbReference type="SUPFAM" id="SSF51905">
    <property type="entry name" value="FAD/NAD(P)-binding domain"/>
    <property type="match status" value="1"/>
</dbReference>
<evidence type="ECO:0000256" key="8">
    <source>
        <dbReference type="ARBA" id="ARBA00023004"/>
    </source>
</evidence>
<dbReference type="Gene3D" id="3.50.50.60">
    <property type="entry name" value="FAD/NAD(P)-binding domain"/>
    <property type="match status" value="1"/>
</dbReference>